<dbReference type="InterPro" id="IPR015500">
    <property type="entry name" value="Peptidase_S8_subtilisin-rel"/>
</dbReference>
<keyword evidence="6" id="KW-0732">Signal</keyword>
<keyword evidence="8" id="KW-0720">Serine protease</keyword>
<evidence type="ECO:0000256" key="1">
    <source>
        <dbReference type="ARBA" id="ARBA00002076"/>
    </source>
</evidence>
<comment type="caution">
    <text evidence="11">The sequence shown here is derived from an EMBL/GenBank/DDBJ whole genome shotgun (WGS) entry which is preliminary data.</text>
</comment>
<dbReference type="EMBL" id="BTGU01005526">
    <property type="protein sequence ID" value="GMN24638.1"/>
    <property type="molecule type" value="Genomic_DNA"/>
</dbReference>
<evidence type="ECO:0000313" key="12">
    <source>
        <dbReference type="Proteomes" id="UP001187192"/>
    </source>
</evidence>
<dbReference type="FunFam" id="3.50.30.30:FF:000005">
    <property type="entry name" value="subtilisin-like protease SBT1.5"/>
    <property type="match status" value="1"/>
</dbReference>
<evidence type="ECO:0000256" key="7">
    <source>
        <dbReference type="ARBA" id="ARBA00022801"/>
    </source>
</evidence>
<dbReference type="InterPro" id="IPR022398">
    <property type="entry name" value="Peptidase_S8_His-AS"/>
</dbReference>
<dbReference type="InterPro" id="IPR045051">
    <property type="entry name" value="SBT"/>
</dbReference>
<gene>
    <name evidence="11" type="ORF">TIFTF001_047654</name>
</gene>
<dbReference type="PRINTS" id="PR00723">
    <property type="entry name" value="SUBTILISIN"/>
</dbReference>
<organism evidence="11 12">
    <name type="scientific">Ficus carica</name>
    <name type="common">Common fig</name>
    <dbReference type="NCBI Taxonomy" id="3494"/>
    <lineage>
        <taxon>Eukaryota</taxon>
        <taxon>Viridiplantae</taxon>
        <taxon>Streptophyta</taxon>
        <taxon>Embryophyta</taxon>
        <taxon>Tracheophyta</taxon>
        <taxon>Spermatophyta</taxon>
        <taxon>Magnoliopsida</taxon>
        <taxon>eudicotyledons</taxon>
        <taxon>Gunneridae</taxon>
        <taxon>Pentapetalae</taxon>
        <taxon>rosids</taxon>
        <taxon>fabids</taxon>
        <taxon>Rosales</taxon>
        <taxon>Moraceae</taxon>
        <taxon>Ficeae</taxon>
        <taxon>Ficus</taxon>
    </lineage>
</organism>
<dbReference type="CDD" id="cd02120">
    <property type="entry name" value="PA_subtilisin_like"/>
    <property type="match status" value="1"/>
</dbReference>
<keyword evidence="12" id="KW-1185">Reference proteome</keyword>
<protein>
    <recommendedName>
        <fullName evidence="10">Peptidase S8/S53 domain-containing protein</fullName>
    </recommendedName>
</protein>
<keyword evidence="5" id="KW-0645">Protease</keyword>
<dbReference type="GO" id="GO:0009610">
    <property type="term" value="P:response to symbiotic fungus"/>
    <property type="evidence" value="ECO:0007669"/>
    <property type="project" value="UniProtKB-ARBA"/>
</dbReference>
<name>A0AA88CKD2_FICCA</name>
<evidence type="ECO:0000256" key="9">
    <source>
        <dbReference type="PROSITE-ProRule" id="PRU01240"/>
    </source>
</evidence>
<reference evidence="11" key="1">
    <citation type="submission" date="2023-07" db="EMBL/GenBank/DDBJ databases">
        <title>draft genome sequence of fig (Ficus carica).</title>
        <authorList>
            <person name="Takahashi T."/>
            <person name="Nishimura K."/>
        </authorList>
    </citation>
    <scope>NUCLEOTIDE SEQUENCE</scope>
</reference>
<dbReference type="PROSITE" id="PS51892">
    <property type="entry name" value="SUBTILASE"/>
    <property type="match status" value="1"/>
</dbReference>
<keyword evidence="4" id="KW-0052">Apoplast</keyword>
<dbReference type="AlphaFoldDB" id="A0AA88CKD2"/>
<keyword evidence="7" id="KW-0378">Hydrolase</keyword>
<dbReference type="Pfam" id="PF00082">
    <property type="entry name" value="Peptidase_S8"/>
    <property type="match status" value="1"/>
</dbReference>
<evidence type="ECO:0000256" key="8">
    <source>
        <dbReference type="ARBA" id="ARBA00022825"/>
    </source>
</evidence>
<evidence type="ECO:0000256" key="5">
    <source>
        <dbReference type="ARBA" id="ARBA00022670"/>
    </source>
</evidence>
<evidence type="ECO:0000256" key="4">
    <source>
        <dbReference type="ARBA" id="ARBA00022523"/>
    </source>
</evidence>
<dbReference type="Proteomes" id="UP001187192">
    <property type="component" value="Unassembled WGS sequence"/>
</dbReference>
<evidence type="ECO:0000256" key="2">
    <source>
        <dbReference type="ARBA" id="ARBA00004271"/>
    </source>
</evidence>
<comment type="caution">
    <text evidence="9">Lacks conserved residue(s) required for the propagation of feature annotation.</text>
</comment>
<dbReference type="PROSITE" id="PS00138">
    <property type="entry name" value="SUBTILASE_SER"/>
    <property type="match status" value="1"/>
</dbReference>
<dbReference type="InterPro" id="IPR036852">
    <property type="entry name" value="Peptidase_S8/S53_dom_sf"/>
</dbReference>
<dbReference type="InterPro" id="IPR000209">
    <property type="entry name" value="Peptidase_S8/S53_dom"/>
</dbReference>
<accession>A0AA88CKD2</accession>
<dbReference type="GO" id="GO:0006508">
    <property type="term" value="P:proteolysis"/>
    <property type="evidence" value="ECO:0007669"/>
    <property type="project" value="UniProtKB-KW"/>
</dbReference>
<dbReference type="Gene3D" id="3.40.50.200">
    <property type="entry name" value="Peptidase S8/S53 domain"/>
    <property type="match status" value="1"/>
</dbReference>
<dbReference type="Gene3D" id="3.50.30.30">
    <property type="match status" value="1"/>
</dbReference>
<proteinExistence type="inferred from homology"/>
<comment type="subcellular location">
    <subcellularLocation>
        <location evidence="2">Secreted</location>
        <location evidence="2">Extracellular space</location>
        <location evidence="2">Apoplast</location>
    </subcellularLocation>
</comment>
<dbReference type="PANTHER" id="PTHR10795">
    <property type="entry name" value="PROPROTEIN CONVERTASE SUBTILISIN/KEXIN"/>
    <property type="match status" value="1"/>
</dbReference>
<feature type="domain" description="Peptidase S8/S53" evidence="10">
    <location>
        <begin position="43"/>
        <end position="415"/>
    </location>
</feature>
<evidence type="ECO:0000259" key="10">
    <source>
        <dbReference type="Pfam" id="PF00082"/>
    </source>
</evidence>
<sequence length="467" mass="48309">MPPIPTRWKGVCQNGELFNSANCNKKIIGARWLAKGYIEARNINISQEGDILSARDTFGHGSHVASTAAGNFVKNVNYKGLATGLARGGAPLAHLAIYKAMWGEGSGTASDTLKAFDLAIHDGVDIISASIGNDVPFPLYNDPEDFVSIGSFRATANGITVVASAGNSGPASQTVGNTAPWIISVAATTIDRAFPAGIALGNNHTFWGQAIYFGKTNHVSAVLTHSGHILADTATSTVCAPGNLNSTLAKGKIVLCFSLPTEPGLSSASEAVRKAGGLGIIYGQPHSDGSEPCIIPCVKVDYTTATQILNYIASARSPTAKLSYASTSIGKLTSPRVASFSSRGPSSLTPEPDVAAPGVDILAAYPGGVYEFSSGTSMSCPHISGIVALIKSVHKDWSPAVIRSALVTTASQVGTDGSHIYAEGPNRKVADPFDIGGGQVNPDKVLDPGLVYKLDQYGCGSGRAIHN</sequence>
<comment type="similarity">
    <text evidence="3 9">Belongs to the peptidase S8 family.</text>
</comment>
<dbReference type="GO" id="GO:0004252">
    <property type="term" value="F:serine-type endopeptidase activity"/>
    <property type="evidence" value="ECO:0007669"/>
    <property type="project" value="InterPro"/>
</dbReference>
<evidence type="ECO:0000256" key="3">
    <source>
        <dbReference type="ARBA" id="ARBA00011073"/>
    </source>
</evidence>
<dbReference type="InterPro" id="IPR023828">
    <property type="entry name" value="Peptidase_S8_Ser-AS"/>
</dbReference>
<evidence type="ECO:0000256" key="6">
    <source>
        <dbReference type="ARBA" id="ARBA00022729"/>
    </source>
</evidence>
<dbReference type="GO" id="GO:0048046">
    <property type="term" value="C:apoplast"/>
    <property type="evidence" value="ECO:0007669"/>
    <property type="project" value="UniProtKB-SubCell"/>
</dbReference>
<comment type="function">
    <text evidence="1">Required for arbuscular mycorrhiza (AM) development during AM symbiosis with AM fungi (e.g. Glomeromycota intraradices).</text>
</comment>
<evidence type="ECO:0000313" key="11">
    <source>
        <dbReference type="EMBL" id="GMN24638.1"/>
    </source>
</evidence>
<dbReference type="SUPFAM" id="SSF52743">
    <property type="entry name" value="Subtilisin-like"/>
    <property type="match status" value="1"/>
</dbReference>
<dbReference type="PROSITE" id="PS00137">
    <property type="entry name" value="SUBTILASE_HIS"/>
    <property type="match status" value="1"/>
</dbReference>